<dbReference type="EMBL" id="BK016094">
    <property type="protein sequence ID" value="DAF94591.1"/>
    <property type="molecule type" value="Genomic_DNA"/>
</dbReference>
<name>A0A8S5UJD9_9CAUD</name>
<organism evidence="1">
    <name type="scientific">Siphoviridae sp. ct3gT1</name>
    <dbReference type="NCBI Taxonomy" id="2825323"/>
    <lineage>
        <taxon>Viruses</taxon>
        <taxon>Duplodnaviria</taxon>
        <taxon>Heunggongvirae</taxon>
        <taxon>Uroviricota</taxon>
        <taxon>Caudoviricetes</taxon>
    </lineage>
</organism>
<protein>
    <submittedName>
        <fullName evidence="1">Uncharacterized protein</fullName>
    </submittedName>
</protein>
<reference evidence="1" key="1">
    <citation type="journal article" date="2021" name="Proc. Natl. Acad. Sci. U.S.A.">
        <title>A Catalog of Tens of Thousands of Viruses from Human Metagenomes Reveals Hidden Associations with Chronic Diseases.</title>
        <authorList>
            <person name="Tisza M.J."/>
            <person name="Buck C.B."/>
        </authorList>
    </citation>
    <scope>NUCLEOTIDE SEQUENCE</scope>
    <source>
        <strain evidence="1">Ct3gT1</strain>
    </source>
</reference>
<accession>A0A8S5UJD9</accession>
<evidence type="ECO:0000313" key="1">
    <source>
        <dbReference type="EMBL" id="DAF94591.1"/>
    </source>
</evidence>
<sequence>MLDGQISIFDYETKENKITKMQQETIDKVLENNTNCEVLLYESGVVGIITDYDPKEIVPQGDERKRFKPKWRRKTYLINGDGKVLGIAVGEVRH</sequence>
<proteinExistence type="predicted"/>